<dbReference type="OrthoDB" id="4851675at2759"/>
<dbReference type="Proteomes" id="UP000070121">
    <property type="component" value="Unassembled WGS sequence"/>
</dbReference>
<evidence type="ECO:0000256" key="1">
    <source>
        <dbReference type="SAM" id="MobiDB-lite"/>
    </source>
</evidence>
<keyword evidence="3" id="KW-1185">Reference proteome</keyword>
<sequence length="326" mass="36665">MKAQDGIKPKWISESFAGWKSSFLWAMSRNLYDPPFHYSPRRPYLARYPPPSALEIEAYLASFSHVHDRASSPTMSPPSSGRHREEDHEARQRGVWRREASGGETEHVSQTVGSLSLVPQAPRDLKALARSRQYRLIQIRLLLVQVHDQLKIAHEVYNTAFEKFLKQVAETSKSASPATQDNIWVDMLSTDAEKGKNEATKKRLPPPIDFDTVMAQVETCLQSLEGAQMKYSLLASGFDDTCPDAEGHFKVVIDAVKEIVDLAAKAPKENLVCEDLVARLDRARGLADTTSHVWKAVLWKLPPRDIWHIDDSQDPNNNGEGGQNNE</sequence>
<organism evidence="2 3">
    <name type="scientific">Colletotrichum salicis</name>
    <dbReference type="NCBI Taxonomy" id="1209931"/>
    <lineage>
        <taxon>Eukaryota</taxon>
        <taxon>Fungi</taxon>
        <taxon>Dikarya</taxon>
        <taxon>Ascomycota</taxon>
        <taxon>Pezizomycotina</taxon>
        <taxon>Sordariomycetes</taxon>
        <taxon>Hypocreomycetidae</taxon>
        <taxon>Glomerellales</taxon>
        <taxon>Glomerellaceae</taxon>
        <taxon>Colletotrichum</taxon>
        <taxon>Colletotrichum acutatum species complex</taxon>
    </lineage>
</organism>
<feature type="compositionally biased region" description="Basic and acidic residues" evidence="1">
    <location>
        <begin position="82"/>
        <end position="107"/>
    </location>
</feature>
<protein>
    <submittedName>
        <fullName evidence="2">Uncharacterized protein</fullName>
    </submittedName>
</protein>
<proteinExistence type="predicted"/>
<evidence type="ECO:0000313" key="2">
    <source>
        <dbReference type="EMBL" id="KXH47931.1"/>
    </source>
</evidence>
<feature type="region of interest" description="Disordered" evidence="1">
    <location>
        <begin position="68"/>
        <end position="111"/>
    </location>
</feature>
<name>A0A135TID4_9PEZI</name>
<evidence type="ECO:0000313" key="3">
    <source>
        <dbReference type="Proteomes" id="UP000070121"/>
    </source>
</evidence>
<accession>A0A135TID4</accession>
<dbReference type="AlphaFoldDB" id="A0A135TID4"/>
<comment type="caution">
    <text evidence="2">The sequence shown here is derived from an EMBL/GenBank/DDBJ whole genome shotgun (WGS) entry which is preliminary data.</text>
</comment>
<gene>
    <name evidence="2" type="ORF">CSAL01_07755</name>
</gene>
<dbReference type="EMBL" id="JFFI01001963">
    <property type="protein sequence ID" value="KXH47931.1"/>
    <property type="molecule type" value="Genomic_DNA"/>
</dbReference>
<reference evidence="2 3" key="1">
    <citation type="submission" date="2014-02" db="EMBL/GenBank/DDBJ databases">
        <title>The genome sequence of Colletotrichum salicis CBS 607.94.</title>
        <authorList>
            <person name="Baroncelli R."/>
            <person name="Thon M.R."/>
        </authorList>
    </citation>
    <scope>NUCLEOTIDE SEQUENCE [LARGE SCALE GENOMIC DNA]</scope>
    <source>
        <strain evidence="2 3">CBS 607.94</strain>
    </source>
</reference>